<dbReference type="Proteomes" id="UP000295788">
    <property type="component" value="Unassembled WGS sequence"/>
</dbReference>
<keyword evidence="3" id="KW-1185">Reference proteome</keyword>
<accession>A0A4R3KKH7</accession>
<name>A0A4R3KKH7_9BACI</name>
<dbReference type="Pfam" id="PF07454">
    <property type="entry name" value="SpoIIP"/>
    <property type="match status" value="1"/>
</dbReference>
<dbReference type="EMBL" id="SMAB01000003">
    <property type="protein sequence ID" value="TCS83751.1"/>
    <property type="molecule type" value="Genomic_DNA"/>
</dbReference>
<dbReference type="AlphaFoldDB" id="A0A4R3KKH7"/>
<evidence type="ECO:0000313" key="2">
    <source>
        <dbReference type="EMBL" id="TCS83751.1"/>
    </source>
</evidence>
<evidence type="ECO:0000256" key="1">
    <source>
        <dbReference type="SAM" id="Phobius"/>
    </source>
</evidence>
<dbReference type="SUPFAM" id="SSF53187">
    <property type="entry name" value="Zn-dependent exopeptidases"/>
    <property type="match status" value="1"/>
</dbReference>
<dbReference type="NCBIfam" id="TIGR02867">
    <property type="entry name" value="spore_II_P"/>
    <property type="match status" value="1"/>
</dbReference>
<proteinExistence type="predicted"/>
<organism evidence="2 3">
    <name type="scientific">Tepidibacillus fermentans</name>
    <dbReference type="NCBI Taxonomy" id="1281767"/>
    <lineage>
        <taxon>Bacteria</taxon>
        <taxon>Bacillati</taxon>
        <taxon>Bacillota</taxon>
        <taxon>Bacilli</taxon>
        <taxon>Bacillales</taxon>
        <taxon>Bacillaceae</taxon>
        <taxon>Tepidibacillus</taxon>
    </lineage>
</organism>
<feature type="transmembrane region" description="Helical" evidence="1">
    <location>
        <begin position="12"/>
        <end position="32"/>
    </location>
</feature>
<protein>
    <submittedName>
        <fullName evidence="2">Stage II sporulation protein P</fullName>
    </submittedName>
</protein>
<sequence>MKKMKQSSLQKFFLSLSIGTAILFMLISVFFLQLSKEHEQTDGDFWDKFSLKLSTNQFLYLFTMEIPIFHIDVQALEEGNSQSPENPFFQLFSLSYKPKHPNDWIKEEIPAYSLMDFANLTAANMTDVIDHPMESKPPKELVQDDQKTEAKEVSANRNVVFIYHTHNRESFLPETNKNSDSKVNITKVGVKLGEELKKLGIGAEVSTDDYYPDLKKYALAYMESSKTVKEALKRNGDYQFIFDIHRDGFPSGKSYEPKEMKKLSTRKIKGVDYATVTFVIGKGNQNYQKNKEFAQKLHDTINKLYPGLSKGITEKTKTSGTNGEYNQSVSPNSVLIEVGSNYNTLEEEYRTARALAEAVAEIYFDAAKVNATPPAKKN</sequence>
<comment type="caution">
    <text evidence="2">The sequence shown here is derived from an EMBL/GenBank/DDBJ whole genome shotgun (WGS) entry which is preliminary data.</text>
</comment>
<reference evidence="2 3" key="1">
    <citation type="submission" date="2019-03" db="EMBL/GenBank/DDBJ databases">
        <title>Genomic Encyclopedia of Type Strains, Phase IV (KMG-IV): sequencing the most valuable type-strain genomes for metagenomic binning, comparative biology and taxonomic classification.</title>
        <authorList>
            <person name="Goeker M."/>
        </authorList>
    </citation>
    <scope>NUCLEOTIDE SEQUENCE [LARGE SCALE GENOMIC DNA]</scope>
    <source>
        <strain evidence="2 3">DSM 23802</strain>
    </source>
</reference>
<gene>
    <name evidence="2" type="ORF">EDD72_10374</name>
</gene>
<dbReference type="InterPro" id="IPR010897">
    <property type="entry name" value="Spore_II_P"/>
</dbReference>
<keyword evidence="1" id="KW-0472">Membrane</keyword>
<evidence type="ECO:0000313" key="3">
    <source>
        <dbReference type="Proteomes" id="UP000295788"/>
    </source>
</evidence>
<keyword evidence="1" id="KW-1133">Transmembrane helix</keyword>
<keyword evidence="1" id="KW-0812">Transmembrane</keyword>